<evidence type="ECO:0000256" key="3">
    <source>
        <dbReference type="ARBA" id="ARBA00012754"/>
    </source>
</evidence>
<keyword evidence="11" id="KW-1185">Reference proteome</keyword>
<dbReference type="Gene3D" id="3.20.20.80">
    <property type="entry name" value="Glycosidases"/>
    <property type="match status" value="1"/>
</dbReference>
<evidence type="ECO:0000256" key="4">
    <source>
        <dbReference type="ARBA" id="ARBA00022729"/>
    </source>
</evidence>
<evidence type="ECO:0000256" key="1">
    <source>
        <dbReference type="ARBA" id="ARBA00000829"/>
    </source>
</evidence>
<comment type="similarity">
    <text evidence="2">Belongs to the glycosyl hydrolase 2 family.</text>
</comment>
<protein>
    <recommendedName>
        <fullName evidence="3">beta-mannosidase</fullName>
        <ecNumber evidence="3">3.2.1.25</ecNumber>
    </recommendedName>
</protein>
<dbReference type="PANTHER" id="PTHR43730:SF1">
    <property type="entry name" value="BETA-MANNOSIDASE"/>
    <property type="match status" value="1"/>
</dbReference>
<keyword evidence="6" id="KW-0326">Glycosidase</keyword>
<dbReference type="InterPro" id="IPR054593">
    <property type="entry name" value="Beta-mannosidase-like_N2"/>
</dbReference>
<organism evidence="10 11">
    <name type="scientific">Herbiconiux daphne</name>
    <dbReference type="NCBI Taxonomy" id="2970914"/>
    <lineage>
        <taxon>Bacteria</taxon>
        <taxon>Bacillati</taxon>
        <taxon>Actinomycetota</taxon>
        <taxon>Actinomycetes</taxon>
        <taxon>Micrococcales</taxon>
        <taxon>Microbacteriaceae</taxon>
        <taxon>Herbiconiux</taxon>
    </lineage>
</organism>
<accession>A0ABT2H830</accession>
<gene>
    <name evidence="10" type="ORF">N1032_20005</name>
</gene>
<dbReference type="Pfam" id="PF00703">
    <property type="entry name" value="Glyco_hydro_2"/>
    <property type="match status" value="1"/>
</dbReference>
<dbReference type="SUPFAM" id="SSF49785">
    <property type="entry name" value="Galactose-binding domain-like"/>
    <property type="match status" value="1"/>
</dbReference>
<dbReference type="InterPro" id="IPR013783">
    <property type="entry name" value="Ig-like_fold"/>
</dbReference>
<dbReference type="InterPro" id="IPR036156">
    <property type="entry name" value="Beta-gal/glucu_dom_sf"/>
</dbReference>
<dbReference type="InterPro" id="IPR006102">
    <property type="entry name" value="Ig-like_GH2"/>
</dbReference>
<feature type="domain" description="Glycoside hydrolase family 2 catalytic" evidence="8">
    <location>
        <begin position="348"/>
        <end position="497"/>
    </location>
</feature>
<dbReference type="PANTHER" id="PTHR43730">
    <property type="entry name" value="BETA-MANNOSIDASE"/>
    <property type="match status" value="1"/>
</dbReference>
<evidence type="ECO:0000256" key="2">
    <source>
        <dbReference type="ARBA" id="ARBA00007401"/>
    </source>
</evidence>
<dbReference type="RefSeq" id="WP_259541638.1">
    <property type="nucleotide sequence ID" value="NZ_JANLCJ010000011.1"/>
</dbReference>
<dbReference type="EC" id="3.2.1.25" evidence="3"/>
<dbReference type="Gene3D" id="2.60.120.260">
    <property type="entry name" value="Galactose-binding domain-like"/>
    <property type="match status" value="1"/>
</dbReference>
<dbReference type="EMBL" id="JANLCJ010000011">
    <property type="protein sequence ID" value="MCS5736028.1"/>
    <property type="molecule type" value="Genomic_DNA"/>
</dbReference>
<evidence type="ECO:0000259" key="7">
    <source>
        <dbReference type="Pfam" id="PF00703"/>
    </source>
</evidence>
<dbReference type="InterPro" id="IPR017853">
    <property type="entry name" value="GH"/>
</dbReference>
<evidence type="ECO:0000259" key="8">
    <source>
        <dbReference type="Pfam" id="PF02836"/>
    </source>
</evidence>
<reference evidence="10" key="1">
    <citation type="submission" date="2022-08" db="EMBL/GenBank/DDBJ databases">
        <authorList>
            <person name="Deng Y."/>
            <person name="Han X.-F."/>
            <person name="Zhang Y.-Q."/>
        </authorList>
    </citation>
    <scope>NUCLEOTIDE SEQUENCE</scope>
    <source>
        <strain evidence="10">CPCC 203386</strain>
    </source>
</reference>
<dbReference type="Gene3D" id="2.60.40.10">
    <property type="entry name" value="Immunoglobulins"/>
    <property type="match status" value="1"/>
</dbReference>
<evidence type="ECO:0000259" key="9">
    <source>
        <dbReference type="Pfam" id="PF22666"/>
    </source>
</evidence>
<proteinExistence type="inferred from homology"/>
<dbReference type="InterPro" id="IPR006103">
    <property type="entry name" value="Glyco_hydro_2_cat"/>
</dbReference>
<evidence type="ECO:0000256" key="6">
    <source>
        <dbReference type="ARBA" id="ARBA00023295"/>
    </source>
</evidence>
<dbReference type="SUPFAM" id="SSF51445">
    <property type="entry name" value="(Trans)glycosidases"/>
    <property type="match status" value="1"/>
</dbReference>
<comment type="caution">
    <text evidence="10">The sequence shown here is derived from an EMBL/GenBank/DDBJ whole genome shotgun (WGS) entry which is preliminary data.</text>
</comment>
<evidence type="ECO:0000313" key="10">
    <source>
        <dbReference type="EMBL" id="MCS5736028.1"/>
    </source>
</evidence>
<sequence length="771" mass="84474">MLTSTTRRTLDLAGEWLWRADPHDLGEHYPAQLAYTHAHDARWPEPPAGTTTGWAATAVPGRWPRPEADGDVVWFRRSFDAGDGLANAAAADASLRTVLRFEGVNYLADVWLNGHYLGSHEGYFGAFSFEVTGELRPVNDLVVRVVRATDVLGEEDQMGQFKRDFVGALGRWDMNDPDHKPAGIWGAVTLVRLAAVSVDDWSSAGGPRVDYSVAALSPSTDGDALVEVSGTITATLTAARTAALTAADTAAVMSPPGGVTLAWSIAPSGFDAPAASGSTSVVVHGGRRTATVDFTMPARLWYTWDLGAPRLYDVTLTVTDAAGTVLDDVRWTTGFRSITRGAGWSTELNGLPFYQRGANYLSDLDLSSMTPERYATDVTLLREANLNVAHPFCHVEADAFYAECDRQGIAVYQDFPVWLMADTSGDTVRRALGQFDQLLDRLHEHPGVVIWNLGSQPSEANAEKLCAALVRRATDADPSRIANLGNAAISYEPHDDVHPTRSFFWSRETAERLERRSDWRRDTHMYPGWYFGGLDTIADLPLDDFQLVTEFGGQSLPRRELLERFLDCDAPIDWATIARRCGQPALLQRHNPEAATVDELIESSQRHQSELVRHHVEFIRARKGAPGHGLHLFAFNDCWPSITWSVVDHDRVTKPAYDALRTAMAPVQAFLLDHDDALRPGAQAVTVHVVNDTGRALTDAALQVTLDPGTDAATVLAEHIYATLSPSDVTSTVLDIDLPAAGLHGRHEIELGLEWSNGSTLNRYTLVSRDR</sequence>
<feature type="domain" description="Glycoside hydrolase family 2 immunoglobulin-like beta-sandwich" evidence="7">
    <location>
        <begin position="284"/>
        <end position="336"/>
    </location>
</feature>
<comment type="catalytic activity">
    <reaction evidence="1">
        <text>Hydrolysis of terminal, non-reducing beta-D-mannose residues in beta-D-mannosides.</text>
        <dbReference type="EC" id="3.2.1.25"/>
    </reaction>
</comment>
<name>A0ABT2H830_9MICO</name>
<keyword evidence="4" id="KW-0732">Signal</keyword>
<evidence type="ECO:0000313" key="11">
    <source>
        <dbReference type="Proteomes" id="UP001165586"/>
    </source>
</evidence>
<evidence type="ECO:0000256" key="5">
    <source>
        <dbReference type="ARBA" id="ARBA00022801"/>
    </source>
</evidence>
<keyword evidence="5" id="KW-0378">Hydrolase</keyword>
<dbReference type="Pfam" id="PF02836">
    <property type="entry name" value="Glyco_hydro_2_C"/>
    <property type="match status" value="1"/>
</dbReference>
<feature type="domain" description="Beta-mannosidase-like galactose-binding" evidence="9">
    <location>
        <begin position="91"/>
        <end position="151"/>
    </location>
</feature>
<dbReference type="InterPro" id="IPR050887">
    <property type="entry name" value="Beta-mannosidase_GH2"/>
</dbReference>
<dbReference type="Pfam" id="PF22666">
    <property type="entry name" value="Glyco_hydro_2_N2"/>
    <property type="match status" value="1"/>
</dbReference>
<dbReference type="InterPro" id="IPR008979">
    <property type="entry name" value="Galactose-bd-like_sf"/>
</dbReference>
<dbReference type="Proteomes" id="UP001165586">
    <property type="component" value="Unassembled WGS sequence"/>
</dbReference>
<dbReference type="SUPFAM" id="SSF49303">
    <property type="entry name" value="beta-Galactosidase/glucuronidase domain"/>
    <property type="match status" value="1"/>
</dbReference>